<keyword evidence="1" id="KW-1133">Transmembrane helix</keyword>
<gene>
    <name evidence="2" type="ORF">Ari01nite_69690</name>
</gene>
<name>A0A919MY66_9ACTN</name>
<feature type="transmembrane region" description="Helical" evidence="1">
    <location>
        <begin position="73"/>
        <end position="94"/>
    </location>
</feature>
<feature type="transmembrane region" description="Helical" evidence="1">
    <location>
        <begin position="12"/>
        <end position="33"/>
    </location>
</feature>
<sequence length="135" mass="14562">MPDRVARASSSLLCQAYLGLVCVVAIVFVAMWFEGWPTAGSWPLLGFVVCGYLSSSLTHALAASQFSSGRVRAWLLGVVGQALLFTASSVGLSFAGRYSAMLGLLMVAMIVSAIWTILMLFHTEVRRFFFSGSLQ</sequence>
<reference evidence="2" key="1">
    <citation type="submission" date="2021-01" db="EMBL/GenBank/DDBJ databases">
        <title>Whole genome shotgun sequence of Actinoplanes rishiriensis NBRC 108556.</title>
        <authorList>
            <person name="Komaki H."/>
            <person name="Tamura T."/>
        </authorList>
    </citation>
    <scope>NUCLEOTIDE SEQUENCE</scope>
    <source>
        <strain evidence="2">NBRC 108556</strain>
    </source>
</reference>
<protein>
    <submittedName>
        <fullName evidence="2">Uncharacterized protein</fullName>
    </submittedName>
</protein>
<proteinExistence type="predicted"/>
<keyword evidence="1" id="KW-0472">Membrane</keyword>
<keyword evidence="1" id="KW-0812">Transmembrane</keyword>
<dbReference type="AlphaFoldDB" id="A0A919MY66"/>
<dbReference type="Proteomes" id="UP000636960">
    <property type="component" value="Unassembled WGS sequence"/>
</dbReference>
<feature type="transmembrane region" description="Helical" evidence="1">
    <location>
        <begin position="39"/>
        <end position="61"/>
    </location>
</feature>
<keyword evidence="3" id="KW-1185">Reference proteome</keyword>
<evidence type="ECO:0000313" key="3">
    <source>
        <dbReference type="Proteomes" id="UP000636960"/>
    </source>
</evidence>
<evidence type="ECO:0000256" key="1">
    <source>
        <dbReference type="SAM" id="Phobius"/>
    </source>
</evidence>
<accession>A0A919MY66</accession>
<dbReference type="EMBL" id="BOMV01000073">
    <property type="protein sequence ID" value="GIE99504.1"/>
    <property type="molecule type" value="Genomic_DNA"/>
</dbReference>
<feature type="transmembrane region" description="Helical" evidence="1">
    <location>
        <begin position="100"/>
        <end position="121"/>
    </location>
</feature>
<comment type="caution">
    <text evidence="2">The sequence shown here is derived from an EMBL/GenBank/DDBJ whole genome shotgun (WGS) entry which is preliminary data.</text>
</comment>
<organism evidence="2 3">
    <name type="scientific">Paractinoplanes rishiriensis</name>
    <dbReference type="NCBI Taxonomy" id="1050105"/>
    <lineage>
        <taxon>Bacteria</taxon>
        <taxon>Bacillati</taxon>
        <taxon>Actinomycetota</taxon>
        <taxon>Actinomycetes</taxon>
        <taxon>Micromonosporales</taxon>
        <taxon>Micromonosporaceae</taxon>
        <taxon>Paractinoplanes</taxon>
    </lineage>
</organism>
<evidence type="ECO:0000313" key="2">
    <source>
        <dbReference type="EMBL" id="GIE99504.1"/>
    </source>
</evidence>